<dbReference type="Pfam" id="PF13814">
    <property type="entry name" value="Replic_Relax"/>
    <property type="match status" value="1"/>
</dbReference>
<evidence type="ECO:0008006" key="3">
    <source>
        <dbReference type="Google" id="ProtNLM"/>
    </source>
</evidence>
<accession>A0ABR5ACZ5</accession>
<dbReference type="EMBL" id="JXAK01000060">
    <property type="protein sequence ID" value="KIL38455.1"/>
    <property type="molecule type" value="Genomic_DNA"/>
</dbReference>
<organism evidence="1 2">
    <name type="scientific">Gordoniibacillus kamchatkensis</name>
    <dbReference type="NCBI Taxonomy" id="1590651"/>
    <lineage>
        <taxon>Bacteria</taxon>
        <taxon>Bacillati</taxon>
        <taxon>Bacillota</taxon>
        <taxon>Bacilli</taxon>
        <taxon>Bacillales</taxon>
        <taxon>Paenibacillaceae</taxon>
        <taxon>Gordoniibacillus</taxon>
    </lineage>
</organism>
<evidence type="ECO:0000313" key="2">
    <source>
        <dbReference type="Proteomes" id="UP000031967"/>
    </source>
</evidence>
<keyword evidence="2" id="KW-1185">Reference proteome</keyword>
<protein>
    <recommendedName>
        <fullName evidence="3">Replication-relaxation</fullName>
    </recommendedName>
</protein>
<gene>
    <name evidence="1" type="ORF">SD70_26150</name>
</gene>
<reference evidence="1 2" key="1">
    <citation type="submission" date="2014-12" db="EMBL/GenBank/DDBJ databases">
        <title>Draft genome sequence of Paenibacillus kamchatkensis strain B-2647.</title>
        <authorList>
            <person name="Karlyshev A.V."/>
            <person name="Kudryashova E.B."/>
        </authorList>
    </citation>
    <scope>NUCLEOTIDE SEQUENCE [LARGE SCALE GENOMIC DNA]</scope>
    <source>
        <strain evidence="1 2">VKM B-2647</strain>
    </source>
</reference>
<name>A0ABR5ACZ5_9BACL</name>
<sequence length="260" mass="29982">MLSEREANILSTLAQMRFMTTSQIHRLHGYLGEYGLKVTRRLLVKLEQDGLIMAWQPTKYAQKIHYLTKLGAKTMEYCYGYEHIPTFRRNEKALHQTYVSEAYVALKTAGPGQLHRFAINKKYGEVIPDAVIDYEWNGRLYTIYLEVDTGNESLLYLRDVKLAKYLRTFSGYPDPGARRSIVFLTLQEHRRNALRRMTEPDPLPISVFGVEELSANPSILFDESIIPRREFFANFVRPPQTIHEGPGSEANNETPPNDLP</sequence>
<dbReference type="Proteomes" id="UP000031967">
    <property type="component" value="Unassembled WGS sequence"/>
</dbReference>
<proteinExistence type="predicted"/>
<dbReference type="InterPro" id="IPR025855">
    <property type="entry name" value="Replic_Relax"/>
</dbReference>
<evidence type="ECO:0000313" key="1">
    <source>
        <dbReference type="EMBL" id="KIL38455.1"/>
    </source>
</evidence>
<comment type="caution">
    <text evidence="1">The sequence shown here is derived from an EMBL/GenBank/DDBJ whole genome shotgun (WGS) entry which is preliminary data.</text>
</comment>